<keyword evidence="2" id="KW-1185">Reference proteome</keyword>
<dbReference type="Proteomes" id="UP000539957">
    <property type="component" value="Unassembled WGS sequence"/>
</dbReference>
<reference evidence="1 2" key="1">
    <citation type="submission" date="2020-08" db="EMBL/GenBank/DDBJ databases">
        <title>Functional genomics of gut bacteria from endangered species of beetles.</title>
        <authorList>
            <person name="Carlos-Shanley C."/>
        </authorList>
    </citation>
    <scope>NUCLEOTIDE SEQUENCE [LARGE SCALE GENOMIC DNA]</scope>
    <source>
        <strain evidence="1 2">S00123</strain>
    </source>
</reference>
<protein>
    <submittedName>
        <fullName evidence="1">Uncharacterized protein</fullName>
    </submittedName>
</protein>
<dbReference type="EMBL" id="JACHKY010000007">
    <property type="protein sequence ID" value="MBB4799674.1"/>
    <property type="molecule type" value="Genomic_DNA"/>
</dbReference>
<sequence length="93" mass="9810">MRATITEACSPAPLGAVADVTREIHDVARIIENTNESFAATYGRLAGGYATSGQCGEAVPEPMGELGALREAVDRIRRAVNENSDFVGRFGAL</sequence>
<gene>
    <name evidence="1" type="ORF">HNP32_003434</name>
</gene>
<comment type="caution">
    <text evidence="1">The sequence shown here is derived from an EMBL/GenBank/DDBJ whole genome shotgun (WGS) entry which is preliminary data.</text>
</comment>
<dbReference type="AlphaFoldDB" id="A0A7W7ISE3"/>
<dbReference type="RefSeq" id="WP_184273403.1">
    <property type="nucleotide sequence ID" value="NZ_JACHKY010000007.1"/>
</dbReference>
<organism evidence="1 2">
    <name type="scientific">Brevundimonas bullata</name>
    <dbReference type="NCBI Taxonomy" id="13160"/>
    <lineage>
        <taxon>Bacteria</taxon>
        <taxon>Pseudomonadati</taxon>
        <taxon>Pseudomonadota</taxon>
        <taxon>Alphaproteobacteria</taxon>
        <taxon>Caulobacterales</taxon>
        <taxon>Caulobacteraceae</taxon>
        <taxon>Brevundimonas</taxon>
    </lineage>
</organism>
<accession>A0A7W7ISE3</accession>
<proteinExistence type="predicted"/>
<evidence type="ECO:0000313" key="2">
    <source>
        <dbReference type="Proteomes" id="UP000539957"/>
    </source>
</evidence>
<name>A0A7W7ISE3_9CAUL</name>
<evidence type="ECO:0000313" key="1">
    <source>
        <dbReference type="EMBL" id="MBB4799674.1"/>
    </source>
</evidence>